<dbReference type="AlphaFoldDB" id="A0A6J4RZ79"/>
<name>A0A6J4RZ79_9ACTN</name>
<protein>
    <submittedName>
        <fullName evidence="2">Uncharacterized protein</fullName>
    </submittedName>
</protein>
<dbReference type="EMBL" id="CADCVK010000233">
    <property type="protein sequence ID" value="CAA9481073.1"/>
    <property type="molecule type" value="Genomic_DNA"/>
</dbReference>
<evidence type="ECO:0000256" key="1">
    <source>
        <dbReference type="SAM" id="MobiDB-lite"/>
    </source>
</evidence>
<feature type="non-terminal residue" evidence="2">
    <location>
        <position position="1"/>
    </location>
</feature>
<feature type="compositionally biased region" description="Basic and acidic residues" evidence="1">
    <location>
        <begin position="25"/>
        <end position="37"/>
    </location>
</feature>
<accession>A0A6J4RZ79</accession>
<feature type="non-terminal residue" evidence="2">
    <location>
        <position position="37"/>
    </location>
</feature>
<proteinExistence type="predicted"/>
<gene>
    <name evidence="2" type="ORF">AVDCRST_MAG12-1509</name>
</gene>
<evidence type="ECO:0000313" key="2">
    <source>
        <dbReference type="EMBL" id="CAA9481073.1"/>
    </source>
</evidence>
<reference evidence="2" key="1">
    <citation type="submission" date="2020-02" db="EMBL/GenBank/DDBJ databases">
        <authorList>
            <person name="Meier V. D."/>
        </authorList>
    </citation>
    <scope>NUCLEOTIDE SEQUENCE</scope>
    <source>
        <strain evidence="2">AVDCRST_MAG12</strain>
    </source>
</reference>
<organism evidence="2">
    <name type="scientific">uncultured Rubrobacteraceae bacterium</name>
    <dbReference type="NCBI Taxonomy" id="349277"/>
    <lineage>
        <taxon>Bacteria</taxon>
        <taxon>Bacillati</taxon>
        <taxon>Actinomycetota</taxon>
        <taxon>Rubrobacteria</taxon>
        <taxon>Rubrobacterales</taxon>
        <taxon>Rubrobacteraceae</taxon>
        <taxon>environmental samples</taxon>
    </lineage>
</organism>
<feature type="region of interest" description="Disordered" evidence="1">
    <location>
        <begin position="16"/>
        <end position="37"/>
    </location>
</feature>
<sequence>AGHVVQGARLLAGAAAAVGAGSDHGQGDGRHDRPPPV</sequence>